<dbReference type="EMBL" id="CAJPWZ010000752">
    <property type="protein sequence ID" value="CAG2200616.1"/>
    <property type="molecule type" value="Genomic_DNA"/>
</dbReference>
<dbReference type="InterPro" id="IPR001611">
    <property type="entry name" value="Leu-rich_rpt"/>
</dbReference>
<protein>
    <submittedName>
        <fullName evidence="1">Uncharacterized protein</fullName>
    </submittedName>
</protein>
<evidence type="ECO:0000313" key="2">
    <source>
        <dbReference type="Proteomes" id="UP000683360"/>
    </source>
</evidence>
<dbReference type="SMART" id="SM00368">
    <property type="entry name" value="LRR_RI"/>
    <property type="match status" value="8"/>
</dbReference>
<dbReference type="PROSITE" id="PS51450">
    <property type="entry name" value="LRR"/>
    <property type="match status" value="2"/>
</dbReference>
<sequence>MLRINKLNRIESASVKSKRNRQTTTLPDRNSPKREIMLNELEEDHESLSQSTKHSCPFSDILSDENTLYMYESFSENNVSSSSSTLDFTKSTVDVYSPYEHRDNMNATLNQFGREKTCVPDDINVTSGNKCENPPVSVNNHLDRFDKLNSKMCIDRSNTELSIKESDSKQKIFTPNPAINDIVRTNTNKQESNSIITNDVTTCIKPQLSTTIKLGDRGQTPDQPKHKTTTKSVYLKHSATGKTYGMNTLAFSSRNITNNQSLNKFFYKNDDVMKNYITRSKPEQIPCLDDVVLLKSSNVKSKNRSKKDKSKSGEFTYSNQYSGISNVVIGVKEKNGLKAINKQQTQHTQLTSNGSYDYNSKQKCILKGDICTSGIDNTSIFIPVDGKEVDKRRPKLEDKSVQTSVNKFEYLQFPRIYNPRNLKNESTRLIRGQSKRKRKSKEIQKELDDRFERQVVASIQKSKTGKKKSEILNEDGSIFRATLKKSKNKTVKTARKRKIASPVTAMEIQKLMAFSTHKKLFQQEYIPVKTYEGESEDEAKEDIDIGHYSYIHACEQLGNPPIRKIFEQLQTHEISVQYVGLNTNDVIALSYGLLHNSRVESVDIEDNRMSEEGMLHVIELLNYNNVISSLSLSNNRMTVNCAGMLKEAISNNAWLTHLNLSGTKFGDDGAKHLGLAIRSNISIIWMNLSHNDIGVTGAQHIGRALSINDTLEVLDLSWNHIRRMGALAICKGLQENSSIVNFNLSMNGFGIEGSLALENVFKENMSLKCIDLSNNRINWDGLVYLTRGLRKNNVLRILKLGDNPLPVDGIQNLLHAVSSHRSNLTHLSLENIPVNFKVMEEVHIIASRRLFTITHGGVLDSTDMFGIKRGRERREDPFTLLIRFIGMMGIRILDLFRIFESGAQSTVSKDNFIRGVKKVGAPLSDREIELVAKRLARKGQISYSILANGVRNHMREEKKEDKRQETIEVKKQEHRKNFLKSDLGVVKPPDVKELTMYKTVAGKNFARIMSSSNMLSSRKESPSPTSSRVSLLPRLVDKIVTINRSAKSILSQETHRLESAKRRKRQKIFSIV</sequence>
<dbReference type="OrthoDB" id="120976at2759"/>
<comment type="caution">
    <text evidence="1">The sequence shown here is derived from an EMBL/GenBank/DDBJ whole genome shotgun (WGS) entry which is preliminary data.</text>
</comment>
<evidence type="ECO:0000313" key="1">
    <source>
        <dbReference type="EMBL" id="CAG2200616.1"/>
    </source>
</evidence>
<dbReference type="InterPro" id="IPR032675">
    <property type="entry name" value="LRR_dom_sf"/>
</dbReference>
<dbReference type="AlphaFoldDB" id="A0A8S3QXS4"/>
<dbReference type="SUPFAM" id="SSF52047">
    <property type="entry name" value="RNI-like"/>
    <property type="match status" value="1"/>
</dbReference>
<dbReference type="Proteomes" id="UP000683360">
    <property type="component" value="Unassembled WGS sequence"/>
</dbReference>
<dbReference type="InterPro" id="IPR052394">
    <property type="entry name" value="LRR-containing"/>
</dbReference>
<accession>A0A8S3QXS4</accession>
<dbReference type="PANTHER" id="PTHR24114">
    <property type="entry name" value="LEUCINE RICH REPEAT FAMILY PROTEIN"/>
    <property type="match status" value="1"/>
</dbReference>
<dbReference type="Gene3D" id="3.80.10.10">
    <property type="entry name" value="Ribonuclease Inhibitor"/>
    <property type="match status" value="3"/>
</dbReference>
<name>A0A8S3QXS4_MYTED</name>
<proteinExistence type="predicted"/>
<organism evidence="1 2">
    <name type="scientific">Mytilus edulis</name>
    <name type="common">Blue mussel</name>
    <dbReference type="NCBI Taxonomy" id="6550"/>
    <lineage>
        <taxon>Eukaryota</taxon>
        <taxon>Metazoa</taxon>
        <taxon>Spiralia</taxon>
        <taxon>Lophotrochozoa</taxon>
        <taxon>Mollusca</taxon>
        <taxon>Bivalvia</taxon>
        <taxon>Autobranchia</taxon>
        <taxon>Pteriomorphia</taxon>
        <taxon>Mytilida</taxon>
        <taxon>Mytiloidea</taxon>
        <taxon>Mytilidae</taxon>
        <taxon>Mytilinae</taxon>
        <taxon>Mytilus</taxon>
    </lineage>
</organism>
<dbReference type="Pfam" id="PF13516">
    <property type="entry name" value="LRR_6"/>
    <property type="match status" value="3"/>
</dbReference>
<gene>
    <name evidence="1" type="ORF">MEDL_15255</name>
</gene>
<reference evidence="1" key="1">
    <citation type="submission" date="2021-03" db="EMBL/GenBank/DDBJ databases">
        <authorList>
            <person name="Bekaert M."/>
        </authorList>
    </citation>
    <scope>NUCLEOTIDE SEQUENCE</scope>
</reference>
<keyword evidence="2" id="KW-1185">Reference proteome</keyword>
<dbReference type="PANTHER" id="PTHR24114:SF2">
    <property type="entry name" value="F-BOX DOMAIN-CONTAINING PROTEIN-RELATED"/>
    <property type="match status" value="1"/>
</dbReference>